<reference evidence="3" key="1">
    <citation type="submission" date="2021-04" db="EMBL/GenBank/DDBJ databases">
        <title>Dactylosporangium aurantiacum NRRL B-8018 full assembly.</title>
        <authorList>
            <person name="Hartkoorn R.C."/>
            <person name="Beaudoing E."/>
            <person name="Hot D."/>
        </authorList>
    </citation>
    <scope>NUCLEOTIDE SEQUENCE</scope>
    <source>
        <strain evidence="3">NRRL B-8018</strain>
    </source>
</reference>
<keyword evidence="2" id="KW-0472">Membrane</keyword>
<dbReference type="KEGG" id="daur:Daura_44870"/>
<dbReference type="OrthoDB" id="3295701at2"/>
<keyword evidence="4" id="KW-1185">Reference proteome</keyword>
<keyword evidence="2" id="KW-0812">Transmembrane</keyword>
<feature type="region of interest" description="Disordered" evidence="1">
    <location>
        <begin position="45"/>
        <end position="70"/>
    </location>
</feature>
<evidence type="ECO:0000313" key="4">
    <source>
        <dbReference type="Proteomes" id="UP001058003"/>
    </source>
</evidence>
<dbReference type="EMBL" id="CP073767">
    <property type="protein sequence ID" value="UWZ53586.1"/>
    <property type="molecule type" value="Genomic_DNA"/>
</dbReference>
<dbReference type="AlphaFoldDB" id="A0A9Q9IDY2"/>
<protein>
    <submittedName>
        <fullName evidence="3">Uncharacterized protein</fullName>
    </submittedName>
</protein>
<sequence>MSSHDAYAEPERGRTLTVVLLALLILTVIGALFGFVLGRRDIDDPKSKAGNGQSPRPVSSVTSQGASKPAGEPCADFIQAAVKARDGKAALPLSLQLYIRTDRREVWICREADGGKLWYQGHEKRKSFSGVAGSGETPVEGDNGLLLDSVTFSGSSGTDKYTATNKGTTYTVARDKLTVSGNQNYSDDVRESLPRK</sequence>
<evidence type="ECO:0000256" key="2">
    <source>
        <dbReference type="SAM" id="Phobius"/>
    </source>
</evidence>
<keyword evidence="2" id="KW-1133">Transmembrane helix</keyword>
<feature type="compositionally biased region" description="Polar residues" evidence="1">
    <location>
        <begin position="50"/>
        <end position="66"/>
    </location>
</feature>
<accession>A0A9Q9IDY2</accession>
<evidence type="ECO:0000256" key="1">
    <source>
        <dbReference type="SAM" id="MobiDB-lite"/>
    </source>
</evidence>
<proteinExistence type="predicted"/>
<feature type="transmembrane region" description="Helical" evidence="2">
    <location>
        <begin position="16"/>
        <end position="38"/>
    </location>
</feature>
<evidence type="ECO:0000313" key="3">
    <source>
        <dbReference type="EMBL" id="UWZ53586.1"/>
    </source>
</evidence>
<name>A0A9Q9IDY2_9ACTN</name>
<gene>
    <name evidence="3" type="ORF">Daura_44870</name>
</gene>
<dbReference type="RefSeq" id="WP_156090086.1">
    <property type="nucleotide sequence ID" value="NZ_CP073767.1"/>
</dbReference>
<dbReference type="Proteomes" id="UP001058003">
    <property type="component" value="Chromosome"/>
</dbReference>
<organism evidence="3 4">
    <name type="scientific">Dactylosporangium aurantiacum</name>
    <dbReference type="NCBI Taxonomy" id="35754"/>
    <lineage>
        <taxon>Bacteria</taxon>
        <taxon>Bacillati</taxon>
        <taxon>Actinomycetota</taxon>
        <taxon>Actinomycetes</taxon>
        <taxon>Micromonosporales</taxon>
        <taxon>Micromonosporaceae</taxon>
        <taxon>Dactylosporangium</taxon>
    </lineage>
</organism>